<keyword evidence="4" id="KW-1185">Reference proteome</keyword>
<evidence type="ECO:0000313" key="4">
    <source>
        <dbReference type="Proteomes" id="UP001059596"/>
    </source>
</evidence>
<accession>A0A9Q0BU72</accession>
<dbReference type="Proteomes" id="UP001059596">
    <property type="component" value="Chromosome 3R"/>
</dbReference>
<feature type="signal peptide" evidence="2">
    <location>
        <begin position="1"/>
        <end position="27"/>
    </location>
</feature>
<organism evidence="3 4">
    <name type="scientific">Drosophila gunungcola</name>
    <name type="common">fruit fly</name>
    <dbReference type="NCBI Taxonomy" id="103775"/>
    <lineage>
        <taxon>Eukaryota</taxon>
        <taxon>Metazoa</taxon>
        <taxon>Ecdysozoa</taxon>
        <taxon>Arthropoda</taxon>
        <taxon>Hexapoda</taxon>
        <taxon>Insecta</taxon>
        <taxon>Pterygota</taxon>
        <taxon>Neoptera</taxon>
        <taxon>Endopterygota</taxon>
        <taxon>Diptera</taxon>
        <taxon>Brachycera</taxon>
        <taxon>Muscomorpha</taxon>
        <taxon>Ephydroidea</taxon>
        <taxon>Drosophilidae</taxon>
        <taxon>Drosophila</taxon>
        <taxon>Sophophora</taxon>
    </lineage>
</organism>
<name>A0A9Q0BU72_9MUSC</name>
<reference evidence="3" key="1">
    <citation type="journal article" date="2023" name="Genome Biol. Evol.">
        <title>Long-read-based Genome Assembly of Drosophila gunungcola Reveals Fewer Chemosensory Genes in Flower-breeding Species.</title>
        <authorList>
            <person name="Negi A."/>
            <person name="Liao B.Y."/>
            <person name="Yeh S.D."/>
        </authorList>
    </citation>
    <scope>NUCLEOTIDE SEQUENCE</scope>
    <source>
        <strain evidence="3">Sukarami</strain>
    </source>
</reference>
<sequence>MRIASPRILGHILLYHLLLLLIPTSHSASYQRSSNCQQHQSRSQEMDQSENLDMGLRRGNSKQTASNIAQKAAQEAKKA</sequence>
<protein>
    <recommendedName>
        <fullName evidence="5">Secreted protein</fullName>
    </recommendedName>
</protein>
<comment type="caution">
    <text evidence="3">The sequence shown here is derived from an EMBL/GenBank/DDBJ whole genome shotgun (WGS) entry which is preliminary data.</text>
</comment>
<evidence type="ECO:0000256" key="2">
    <source>
        <dbReference type="SAM" id="SignalP"/>
    </source>
</evidence>
<dbReference type="AlphaFoldDB" id="A0A9Q0BU72"/>
<keyword evidence="2" id="KW-0732">Signal</keyword>
<evidence type="ECO:0000256" key="1">
    <source>
        <dbReference type="SAM" id="MobiDB-lite"/>
    </source>
</evidence>
<gene>
    <name evidence="3" type="ORF">M5D96_001042</name>
</gene>
<feature type="chain" id="PRO_5040334855" description="Secreted protein" evidence="2">
    <location>
        <begin position="28"/>
        <end position="79"/>
    </location>
</feature>
<feature type="region of interest" description="Disordered" evidence="1">
    <location>
        <begin position="30"/>
        <end position="79"/>
    </location>
</feature>
<dbReference type="EMBL" id="JAMKOV010000001">
    <property type="protein sequence ID" value="KAI8044867.1"/>
    <property type="molecule type" value="Genomic_DNA"/>
</dbReference>
<evidence type="ECO:0000313" key="3">
    <source>
        <dbReference type="EMBL" id="KAI8044867.1"/>
    </source>
</evidence>
<feature type="compositionally biased region" description="Polar residues" evidence="1">
    <location>
        <begin position="30"/>
        <end position="43"/>
    </location>
</feature>
<evidence type="ECO:0008006" key="5">
    <source>
        <dbReference type="Google" id="ProtNLM"/>
    </source>
</evidence>
<proteinExistence type="predicted"/>